<name>A0A1B2IWL1_9LACO</name>
<evidence type="ECO:0000256" key="6">
    <source>
        <dbReference type="ARBA" id="ARBA00022989"/>
    </source>
</evidence>
<evidence type="ECO:0000256" key="1">
    <source>
        <dbReference type="ARBA" id="ARBA00004651"/>
    </source>
</evidence>
<dbReference type="InterPro" id="IPR004638">
    <property type="entry name" value="EmrB-like"/>
</dbReference>
<keyword evidence="11" id="KW-1185">Reference proteome</keyword>
<feature type="transmembrane region" description="Helical" evidence="8">
    <location>
        <begin position="106"/>
        <end position="126"/>
    </location>
</feature>
<dbReference type="RefSeq" id="WP_056987016.1">
    <property type="nucleotide sequence ID" value="NZ_CP014912.1"/>
</dbReference>
<feature type="transmembrane region" description="Helical" evidence="8">
    <location>
        <begin position="330"/>
        <end position="363"/>
    </location>
</feature>
<evidence type="ECO:0000256" key="2">
    <source>
        <dbReference type="ARBA" id="ARBA00008537"/>
    </source>
</evidence>
<protein>
    <recommendedName>
        <fullName evidence="9">Major facilitator superfamily (MFS) profile domain-containing protein</fullName>
    </recommendedName>
</protein>
<organism evidence="10 11">
    <name type="scientific">Secundilactobacillus paracollinoides</name>
    <dbReference type="NCBI Taxonomy" id="240427"/>
    <lineage>
        <taxon>Bacteria</taxon>
        <taxon>Bacillati</taxon>
        <taxon>Bacillota</taxon>
        <taxon>Bacilli</taxon>
        <taxon>Lactobacillales</taxon>
        <taxon>Lactobacillaceae</taxon>
        <taxon>Secundilactobacillus</taxon>
    </lineage>
</organism>
<dbReference type="Proteomes" id="UP000093267">
    <property type="component" value="Chromosome"/>
</dbReference>
<comment type="similarity">
    <text evidence="2">Belongs to the major facilitator superfamily. EmrB family.</text>
</comment>
<feature type="transmembrane region" description="Helical" evidence="8">
    <location>
        <begin position="449"/>
        <end position="468"/>
    </location>
</feature>
<keyword evidence="5 8" id="KW-0812">Transmembrane</keyword>
<dbReference type="SUPFAM" id="SSF103473">
    <property type="entry name" value="MFS general substrate transporter"/>
    <property type="match status" value="1"/>
</dbReference>
<keyword evidence="3" id="KW-0813">Transport</keyword>
<gene>
    <name evidence="10" type="ORF">AYR63_04300</name>
</gene>
<reference evidence="10 11" key="1">
    <citation type="submission" date="2016-03" db="EMBL/GenBank/DDBJ databases">
        <title>Pediococcus and Lactobacillus from brewery environment - whole genome sequencing and assembly.</title>
        <authorList>
            <person name="Behr J."/>
            <person name="Geissler A.J."/>
            <person name="Vogel R.F."/>
        </authorList>
    </citation>
    <scope>NUCLEOTIDE SEQUENCE [LARGE SCALE GENOMIC DNA]</scope>
    <source>
        <strain evidence="10 11">TMW 1.1995</strain>
    </source>
</reference>
<dbReference type="PANTHER" id="PTHR42718:SF9">
    <property type="entry name" value="MAJOR FACILITATOR SUPERFAMILY MULTIDRUG TRANSPORTER MFSC"/>
    <property type="match status" value="1"/>
</dbReference>
<comment type="subcellular location">
    <subcellularLocation>
        <location evidence="1">Cell membrane</location>
        <topology evidence="1">Multi-pass membrane protein</topology>
    </subcellularLocation>
</comment>
<keyword evidence="4" id="KW-1003">Cell membrane</keyword>
<dbReference type="PANTHER" id="PTHR42718">
    <property type="entry name" value="MAJOR FACILITATOR SUPERFAMILY MULTIDRUG TRANSPORTER MFSC"/>
    <property type="match status" value="1"/>
</dbReference>
<dbReference type="EMBL" id="CP014924">
    <property type="protein sequence ID" value="ANZ66430.1"/>
    <property type="molecule type" value="Genomic_DNA"/>
</dbReference>
<feature type="transmembrane region" description="Helical" evidence="8">
    <location>
        <begin position="198"/>
        <end position="216"/>
    </location>
</feature>
<evidence type="ECO:0000259" key="9">
    <source>
        <dbReference type="PROSITE" id="PS50850"/>
    </source>
</evidence>
<sequence length="485" mass="51498">MQSKSYIRWLLVAAVILSAFTMMINQTILSVAQPHLMNTFNISTSTVQWLSTGYSLVSGILIPVTAWLADRFNTKWLMLSFETIFLVGTVVAAVAGSFPVLLIARLIQAIGAGVLSGMSMTILFSVYGPEERSVPTTLMGLVFGLAPAIGPTLGGWLVDGWGWQSIFYVMIPVTVITLIMILIFMADVVPHRIVPLDWLSVILSMVGFGGILYGASNIGDHGWLAAISFWPMVLGVLIMVAFLFRQSRIANPILQIKVFAKGNFALASVISAIAQISMVAVEFILPIYLQNIRGLTALQSGLTLLPGAIVMFVMSPVAGYLLGKGRGKQIIILGVATMTLSTLALSFITVSTATWIIVALYALRNVGLALAMMPSGTLGMQSLTPDLISHGSAGNNMVRQIGASIGTALLVSVMQNVSDNAAPSTALLRTNPHAYVTQVHQAFMTGTHAALLVAAGIGVVGIIAGLFLKTEAKPKQAPVAEPAKD</sequence>
<feature type="transmembrane region" description="Helical" evidence="8">
    <location>
        <begin position="46"/>
        <end position="69"/>
    </location>
</feature>
<feature type="transmembrane region" description="Helical" evidence="8">
    <location>
        <begin position="163"/>
        <end position="186"/>
    </location>
</feature>
<evidence type="ECO:0000256" key="5">
    <source>
        <dbReference type="ARBA" id="ARBA00022692"/>
    </source>
</evidence>
<accession>A0A1B2IWL1</accession>
<dbReference type="NCBIfam" id="TIGR00711">
    <property type="entry name" value="efflux_EmrB"/>
    <property type="match status" value="1"/>
</dbReference>
<evidence type="ECO:0000313" key="11">
    <source>
        <dbReference type="Proteomes" id="UP000093267"/>
    </source>
</evidence>
<dbReference type="InterPro" id="IPR036259">
    <property type="entry name" value="MFS_trans_sf"/>
</dbReference>
<dbReference type="OrthoDB" id="9816041at2"/>
<dbReference type="AlphaFoldDB" id="A0A1B2IWL1"/>
<dbReference type="Pfam" id="PF07690">
    <property type="entry name" value="MFS_1"/>
    <property type="match status" value="1"/>
</dbReference>
<proteinExistence type="inferred from homology"/>
<feature type="domain" description="Major facilitator superfamily (MFS) profile" evidence="9">
    <location>
        <begin position="11"/>
        <end position="473"/>
    </location>
</feature>
<dbReference type="KEGG" id="lpd:AYR62_13075"/>
<evidence type="ECO:0000313" key="10">
    <source>
        <dbReference type="EMBL" id="ANZ66430.1"/>
    </source>
</evidence>
<keyword evidence="6 8" id="KW-1133">Transmembrane helix</keyword>
<evidence type="ECO:0000256" key="4">
    <source>
        <dbReference type="ARBA" id="ARBA00022475"/>
    </source>
</evidence>
<dbReference type="GO" id="GO:0022857">
    <property type="term" value="F:transmembrane transporter activity"/>
    <property type="evidence" value="ECO:0007669"/>
    <property type="project" value="InterPro"/>
</dbReference>
<dbReference type="PRINTS" id="PR01036">
    <property type="entry name" value="TCRTETB"/>
</dbReference>
<dbReference type="Gene3D" id="1.20.1250.20">
    <property type="entry name" value="MFS general substrate transporter like domains"/>
    <property type="match status" value="1"/>
</dbReference>
<feature type="transmembrane region" description="Helical" evidence="8">
    <location>
        <begin position="264"/>
        <end position="289"/>
    </location>
</feature>
<dbReference type="InterPro" id="IPR011701">
    <property type="entry name" value="MFS"/>
</dbReference>
<dbReference type="CDD" id="cd17503">
    <property type="entry name" value="MFS_LmrB_MDR_like"/>
    <property type="match status" value="1"/>
</dbReference>
<feature type="transmembrane region" description="Helical" evidence="8">
    <location>
        <begin position="138"/>
        <end position="157"/>
    </location>
</feature>
<dbReference type="PROSITE" id="PS50850">
    <property type="entry name" value="MFS"/>
    <property type="match status" value="1"/>
</dbReference>
<feature type="transmembrane region" description="Helical" evidence="8">
    <location>
        <begin position="76"/>
        <end position="100"/>
    </location>
</feature>
<evidence type="ECO:0000256" key="3">
    <source>
        <dbReference type="ARBA" id="ARBA00022448"/>
    </source>
</evidence>
<feature type="transmembrane region" description="Helical" evidence="8">
    <location>
        <begin position="222"/>
        <end position="244"/>
    </location>
</feature>
<dbReference type="STRING" id="240427.AYR62_13075"/>
<feature type="transmembrane region" description="Helical" evidence="8">
    <location>
        <begin position="301"/>
        <end position="323"/>
    </location>
</feature>
<dbReference type="InterPro" id="IPR020846">
    <property type="entry name" value="MFS_dom"/>
</dbReference>
<evidence type="ECO:0000256" key="7">
    <source>
        <dbReference type="ARBA" id="ARBA00023136"/>
    </source>
</evidence>
<keyword evidence="7 8" id="KW-0472">Membrane</keyword>
<evidence type="ECO:0000256" key="8">
    <source>
        <dbReference type="SAM" id="Phobius"/>
    </source>
</evidence>
<dbReference type="GO" id="GO:0005886">
    <property type="term" value="C:plasma membrane"/>
    <property type="evidence" value="ECO:0007669"/>
    <property type="project" value="UniProtKB-SubCell"/>
</dbReference>
<dbReference type="Gene3D" id="1.20.1720.10">
    <property type="entry name" value="Multidrug resistance protein D"/>
    <property type="match status" value="1"/>
</dbReference>